<protein>
    <submittedName>
        <fullName evidence="2">Uncharacterized protein</fullName>
    </submittedName>
</protein>
<feature type="signal peptide" evidence="1">
    <location>
        <begin position="1"/>
        <end position="33"/>
    </location>
</feature>
<keyword evidence="1" id="KW-0732">Signal</keyword>
<proteinExistence type="predicted"/>
<evidence type="ECO:0000313" key="2">
    <source>
        <dbReference type="EMBL" id="SEU21995.1"/>
    </source>
</evidence>
<feature type="chain" id="PRO_5011440693" evidence="1">
    <location>
        <begin position="34"/>
        <end position="170"/>
    </location>
</feature>
<dbReference type="AlphaFoldDB" id="A0A1I0KCN9"/>
<sequence>MISVHGRIFMTVIARLATAAVLTTALAASPAAAAGYTPERACGSGFQVLNEHTRPVTDHTNTLYGQVFLLYNGLTGEHCAVTMKRYSVGTPTKTSVTLRVHRDHFVAQHDETDEDAFRYYAGPVKVKANGRCVAFKGTTDTAGAADASSGWGRWVECGRKQVLEGGLRRS</sequence>
<dbReference type="STRING" id="568860.SAMN05421811_107440"/>
<evidence type="ECO:0000313" key="3">
    <source>
        <dbReference type="Proteomes" id="UP000199361"/>
    </source>
</evidence>
<accession>A0A1I0KCN9</accession>
<name>A0A1I0KCN9_9ACTN</name>
<organism evidence="2 3">
    <name type="scientific">Nonomuraea wenchangensis</name>
    <dbReference type="NCBI Taxonomy" id="568860"/>
    <lineage>
        <taxon>Bacteria</taxon>
        <taxon>Bacillati</taxon>
        <taxon>Actinomycetota</taxon>
        <taxon>Actinomycetes</taxon>
        <taxon>Streptosporangiales</taxon>
        <taxon>Streptosporangiaceae</taxon>
        <taxon>Nonomuraea</taxon>
    </lineage>
</organism>
<dbReference type="EMBL" id="FOHX01000007">
    <property type="protein sequence ID" value="SEU21995.1"/>
    <property type="molecule type" value="Genomic_DNA"/>
</dbReference>
<evidence type="ECO:0000256" key="1">
    <source>
        <dbReference type="SAM" id="SignalP"/>
    </source>
</evidence>
<gene>
    <name evidence="2" type="ORF">SAMN05421811_107440</name>
</gene>
<keyword evidence="3" id="KW-1185">Reference proteome</keyword>
<reference evidence="2 3" key="1">
    <citation type="submission" date="2016-10" db="EMBL/GenBank/DDBJ databases">
        <authorList>
            <person name="de Groot N.N."/>
        </authorList>
    </citation>
    <scope>NUCLEOTIDE SEQUENCE [LARGE SCALE GENOMIC DNA]</scope>
    <source>
        <strain evidence="2 3">CGMCC 4.5598</strain>
    </source>
</reference>
<dbReference type="Proteomes" id="UP000199361">
    <property type="component" value="Unassembled WGS sequence"/>
</dbReference>